<keyword evidence="2" id="KW-0347">Helicase</keyword>
<evidence type="ECO:0000313" key="2">
    <source>
        <dbReference type="EMBL" id="AWL10120.1"/>
    </source>
</evidence>
<sequence>MHQGSEIWWNEGMEEDKSPFLDLKAIKTLVKQGEGQRLEFKMKVKFPEKIIKEMVAFANTDGGILLVGVSDEGLVQGVKFVDEEQFLLDRAIEKYCFPVFSYTNYRVEIDSQRAILVYHIFPSIDKPHLVQLADEPQPKCYVRIKDRTVQASKEMKQILRREHEEGIQFNFGPSEKWLMEYLHENQQITLALFAEKQSLPIWLASRKLVLLVLARVLRILPGEVYDIYTLR</sequence>
<dbReference type="Gene3D" id="3.30.950.30">
    <property type="entry name" value="Schlafen, AAA domain"/>
    <property type="match status" value="1"/>
</dbReference>
<organism evidence="2 3">
    <name type="scientific">Aquirufa nivalisilvae</name>
    <dbReference type="NCBI Taxonomy" id="2516557"/>
    <lineage>
        <taxon>Bacteria</taxon>
        <taxon>Pseudomonadati</taxon>
        <taxon>Bacteroidota</taxon>
        <taxon>Cytophagia</taxon>
        <taxon>Cytophagales</taxon>
        <taxon>Flectobacillaceae</taxon>
        <taxon>Aquirufa</taxon>
    </lineage>
</organism>
<keyword evidence="2" id="KW-0067">ATP-binding</keyword>
<gene>
    <name evidence="2" type="ORF">HME7025_02273</name>
</gene>
<proteinExistence type="predicted"/>
<dbReference type="InterPro" id="IPR038461">
    <property type="entry name" value="Schlafen_AlbA_2_dom_sf"/>
</dbReference>
<dbReference type="RefSeq" id="WP_226998220.1">
    <property type="nucleotide sequence ID" value="NZ_CP029346.1"/>
</dbReference>
<dbReference type="Proteomes" id="UP000245468">
    <property type="component" value="Chromosome"/>
</dbReference>
<evidence type="ECO:0000313" key="3">
    <source>
        <dbReference type="Proteomes" id="UP000245468"/>
    </source>
</evidence>
<dbReference type="EMBL" id="CP029346">
    <property type="protein sequence ID" value="AWL10120.1"/>
    <property type="molecule type" value="Genomic_DNA"/>
</dbReference>
<dbReference type="EC" id="3.6.4.12" evidence="2"/>
<dbReference type="GO" id="GO:0016787">
    <property type="term" value="F:hydrolase activity"/>
    <property type="evidence" value="ECO:0007669"/>
    <property type="project" value="UniProtKB-KW"/>
</dbReference>
<name>A0A2S2DYJ5_9BACT</name>
<keyword evidence="2" id="KW-0547">Nucleotide-binding</keyword>
<accession>A0A2S2DYJ5</accession>
<dbReference type="Pfam" id="PF04326">
    <property type="entry name" value="SLFN_AlbA_2"/>
    <property type="match status" value="1"/>
</dbReference>
<dbReference type="InterPro" id="IPR007421">
    <property type="entry name" value="Schlafen_AlbA_2_dom"/>
</dbReference>
<dbReference type="GO" id="GO:0003678">
    <property type="term" value="F:DNA helicase activity"/>
    <property type="evidence" value="ECO:0007669"/>
    <property type="project" value="UniProtKB-EC"/>
</dbReference>
<dbReference type="AlphaFoldDB" id="A0A2S2DYJ5"/>
<evidence type="ECO:0000259" key="1">
    <source>
        <dbReference type="Pfam" id="PF04326"/>
    </source>
</evidence>
<keyword evidence="3" id="KW-1185">Reference proteome</keyword>
<dbReference type="KEGG" id="psez:HME7025_02273"/>
<reference evidence="3" key="1">
    <citation type="submission" date="2018-05" db="EMBL/GenBank/DDBJ databases">
        <title>Pseudarcicella sp. HME7025 Genome sequencing and assembly.</title>
        <authorList>
            <person name="Kim H."/>
            <person name="Kang H."/>
            <person name="Joh K."/>
        </authorList>
    </citation>
    <scope>NUCLEOTIDE SEQUENCE [LARGE SCALE GENOMIC DNA]</scope>
    <source>
        <strain evidence="3">HME7025</strain>
    </source>
</reference>
<feature type="domain" description="Schlafen AlbA-2" evidence="1">
    <location>
        <begin position="34"/>
        <end position="151"/>
    </location>
</feature>
<protein>
    <submittedName>
        <fullName evidence="2">DNA helicase</fullName>
        <ecNumber evidence="2">3.6.4.12</ecNumber>
    </submittedName>
</protein>
<keyword evidence="2" id="KW-0378">Hydrolase</keyword>
<dbReference type="PANTHER" id="PTHR30595">
    <property type="entry name" value="GLPR-RELATED TRANSCRIPTIONAL REPRESSOR"/>
    <property type="match status" value="1"/>
</dbReference>
<dbReference type="PANTHER" id="PTHR30595:SF6">
    <property type="entry name" value="SCHLAFEN ALBA-2 DOMAIN-CONTAINING PROTEIN"/>
    <property type="match status" value="1"/>
</dbReference>